<evidence type="ECO:0000313" key="2">
    <source>
        <dbReference type="Proteomes" id="UP000547058"/>
    </source>
</evidence>
<organism evidence="1 2">
    <name type="scientific">Stenotrophomonas tumulicola</name>
    <dbReference type="NCBI Taxonomy" id="1685415"/>
    <lineage>
        <taxon>Bacteria</taxon>
        <taxon>Pseudomonadati</taxon>
        <taxon>Pseudomonadota</taxon>
        <taxon>Gammaproteobacteria</taxon>
        <taxon>Lysobacterales</taxon>
        <taxon>Lysobacteraceae</taxon>
        <taxon>Stenotrophomonas</taxon>
    </lineage>
</organism>
<dbReference type="EMBL" id="JACGXS010000014">
    <property type="protein sequence ID" value="MBA8683661.1"/>
    <property type="molecule type" value="Genomic_DNA"/>
</dbReference>
<reference evidence="1 2" key="1">
    <citation type="submission" date="2020-08" db="EMBL/GenBank/DDBJ databases">
        <title>Stenotrophomonas tumulicola JCM 30961.</title>
        <authorList>
            <person name="Deng Y."/>
        </authorList>
    </citation>
    <scope>NUCLEOTIDE SEQUENCE [LARGE SCALE GENOMIC DNA]</scope>
    <source>
        <strain evidence="1 2">JCM 30961</strain>
    </source>
</reference>
<comment type="caution">
    <text evidence="1">The sequence shown here is derived from an EMBL/GenBank/DDBJ whole genome shotgun (WGS) entry which is preliminary data.</text>
</comment>
<dbReference type="Proteomes" id="UP000547058">
    <property type="component" value="Unassembled WGS sequence"/>
</dbReference>
<accession>A0A7W3IJU4</accession>
<dbReference type="RefSeq" id="WP_182341784.1">
    <property type="nucleotide sequence ID" value="NZ_JACGXS010000014.1"/>
</dbReference>
<protein>
    <submittedName>
        <fullName evidence="1">Uncharacterized protein</fullName>
    </submittedName>
</protein>
<gene>
    <name evidence="1" type="ORF">H4O11_17810</name>
</gene>
<sequence>MGIFSPPGARLNALIGDAVLELPSHIVERLEQKLAELGMEDPTPALVAHLTLMHHDAGADSLPWQEAGLWPGHPDDLATLGHSVQGLDALLQILHAAHLTRRHAGPEQQLGDHLEGLLFLAASELVEDAMGALHGRR</sequence>
<proteinExistence type="predicted"/>
<name>A0A7W3IJU4_9GAMM</name>
<keyword evidence="2" id="KW-1185">Reference proteome</keyword>
<evidence type="ECO:0000313" key="1">
    <source>
        <dbReference type="EMBL" id="MBA8683661.1"/>
    </source>
</evidence>
<dbReference type="AlphaFoldDB" id="A0A7W3IJU4"/>